<dbReference type="EMBL" id="MU167253">
    <property type="protein sequence ID" value="KAG0147014.1"/>
    <property type="molecule type" value="Genomic_DNA"/>
</dbReference>
<organism evidence="1 2">
    <name type="scientific">Cronartium quercuum f. sp. fusiforme G11</name>
    <dbReference type="NCBI Taxonomy" id="708437"/>
    <lineage>
        <taxon>Eukaryota</taxon>
        <taxon>Fungi</taxon>
        <taxon>Dikarya</taxon>
        <taxon>Basidiomycota</taxon>
        <taxon>Pucciniomycotina</taxon>
        <taxon>Pucciniomycetes</taxon>
        <taxon>Pucciniales</taxon>
        <taxon>Coleosporiaceae</taxon>
        <taxon>Cronartium</taxon>
    </lineage>
</organism>
<evidence type="ECO:0000313" key="2">
    <source>
        <dbReference type="Proteomes" id="UP000886653"/>
    </source>
</evidence>
<comment type="caution">
    <text evidence="1">The sequence shown here is derived from an EMBL/GenBank/DDBJ whole genome shotgun (WGS) entry which is preliminary data.</text>
</comment>
<name>A0A9P6NJA1_9BASI</name>
<proteinExistence type="predicted"/>
<keyword evidence="2" id="KW-1185">Reference proteome</keyword>
<dbReference type="AlphaFoldDB" id="A0A9P6NJA1"/>
<sequence length="150" mass="16775">MPIYRASSSSLSLFKLDRWMVEAEHQAFKATSTQAFIGCNFVTHGGVRPTNSPEFRSHSVAFGPSASRATDGRRFHCFSHLPHRLNKPPHASFTCAASDMYCMRHRRSAPLLYVATSLSPRLKRRHDPTDVSPLLSTVSLLILFQSLSSK</sequence>
<gene>
    <name evidence="1" type="ORF">CROQUDRAFT_91998</name>
</gene>
<dbReference type="Proteomes" id="UP000886653">
    <property type="component" value="Unassembled WGS sequence"/>
</dbReference>
<reference evidence="1" key="1">
    <citation type="submission" date="2013-11" db="EMBL/GenBank/DDBJ databases">
        <title>Genome sequence of the fusiform rust pathogen reveals effectors for host alternation and coevolution with pine.</title>
        <authorList>
            <consortium name="DOE Joint Genome Institute"/>
            <person name="Smith K."/>
            <person name="Pendleton A."/>
            <person name="Kubisiak T."/>
            <person name="Anderson C."/>
            <person name="Salamov A."/>
            <person name="Aerts A."/>
            <person name="Riley R."/>
            <person name="Clum A."/>
            <person name="Lindquist E."/>
            <person name="Ence D."/>
            <person name="Campbell M."/>
            <person name="Kronenberg Z."/>
            <person name="Feau N."/>
            <person name="Dhillon B."/>
            <person name="Hamelin R."/>
            <person name="Burleigh J."/>
            <person name="Smith J."/>
            <person name="Yandell M."/>
            <person name="Nelson C."/>
            <person name="Grigoriev I."/>
            <person name="Davis J."/>
        </authorList>
    </citation>
    <scope>NUCLEOTIDE SEQUENCE</scope>
    <source>
        <strain evidence="1">G11</strain>
    </source>
</reference>
<protein>
    <submittedName>
        <fullName evidence="1">Uncharacterized protein</fullName>
    </submittedName>
</protein>
<accession>A0A9P6NJA1</accession>
<evidence type="ECO:0000313" key="1">
    <source>
        <dbReference type="EMBL" id="KAG0147014.1"/>
    </source>
</evidence>